<name>A0A1I0A794_9PROT</name>
<dbReference type="SUPFAM" id="SSF56112">
    <property type="entry name" value="Protein kinase-like (PK-like)"/>
    <property type="match status" value="1"/>
</dbReference>
<proteinExistence type="inferred from homology"/>
<reference evidence="4" key="1">
    <citation type="submission" date="2016-10" db="EMBL/GenBank/DDBJ databases">
        <authorList>
            <person name="Varghese N."/>
            <person name="Submissions S."/>
        </authorList>
    </citation>
    <scope>NUCLEOTIDE SEQUENCE [LARGE SCALE GENOMIC DNA]</scope>
    <source>
        <strain evidence="4">Nm71</strain>
    </source>
</reference>
<dbReference type="RefSeq" id="WP_090656973.1">
    <property type="nucleotide sequence ID" value="NZ_FOIA01000006.1"/>
</dbReference>
<dbReference type="PANTHER" id="PTHR12149:SF8">
    <property type="entry name" value="PROTEIN-RIBULOSAMINE 3-KINASE"/>
    <property type="match status" value="1"/>
</dbReference>
<protein>
    <submittedName>
        <fullName evidence="3">Fructosamine-3-kinase</fullName>
    </submittedName>
</protein>
<dbReference type="PIRSF" id="PIRSF006221">
    <property type="entry name" value="Ketosamine-3-kinase"/>
    <property type="match status" value="1"/>
</dbReference>
<evidence type="ECO:0000313" key="4">
    <source>
        <dbReference type="Proteomes" id="UP000199345"/>
    </source>
</evidence>
<keyword evidence="2 3" id="KW-0418">Kinase</keyword>
<dbReference type="Gene3D" id="3.30.200.20">
    <property type="entry name" value="Phosphorylase Kinase, domain 1"/>
    <property type="match status" value="1"/>
</dbReference>
<evidence type="ECO:0000256" key="2">
    <source>
        <dbReference type="PIRNR" id="PIRNR006221"/>
    </source>
</evidence>
<dbReference type="GO" id="GO:0016301">
    <property type="term" value="F:kinase activity"/>
    <property type="evidence" value="ECO:0007669"/>
    <property type="project" value="UniProtKB-UniRule"/>
</dbReference>
<keyword evidence="2" id="KW-0808">Transferase</keyword>
<dbReference type="OrthoDB" id="5291879at2"/>
<dbReference type="Pfam" id="PF03881">
    <property type="entry name" value="Fructosamin_kin"/>
    <property type="match status" value="1"/>
</dbReference>
<dbReference type="InterPro" id="IPR011009">
    <property type="entry name" value="Kinase-like_dom_sf"/>
</dbReference>
<dbReference type="AlphaFoldDB" id="A0A1I0A794"/>
<gene>
    <name evidence="3" type="ORF">SAMN05216326_10655</name>
</gene>
<evidence type="ECO:0000313" key="3">
    <source>
        <dbReference type="EMBL" id="SES89559.1"/>
    </source>
</evidence>
<organism evidence="3 4">
    <name type="scientific">Nitrosomonas marina</name>
    <dbReference type="NCBI Taxonomy" id="917"/>
    <lineage>
        <taxon>Bacteria</taxon>
        <taxon>Pseudomonadati</taxon>
        <taxon>Pseudomonadota</taxon>
        <taxon>Betaproteobacteria</taxon>
        <taxon>Nitrosomonadales</taxon>
        <taxon>Nitrosomonadaceae</taxon>
        <taxon>Nitrosomonas</taxon>
    </lineage>
</organism>
<sequence length="294" mass="33614">MNDWPDIAKHIADTIQHAFAPQKIATIGGGCINQSFCVADDERCFFVKTNHADGLFMFEAEAAGLAEISQSDTLRVPQPVCWGKNAHTAWLVLEYLELQQRGNGDNQALGVKLAAMHRVQRRQYGWVRNNTIGSTPQINTQDSDWLSFWRTHRLGYQLNLAKKNGYHGKLQKLGERLLADCERLFSNYTPAPSLLHGDLWSGNFSYDATGCPVVFDPAVYYGDRETDIAMTELFGGFSDHFYSAYRHEYPLEIGYNTRRVFYNLYHILNHLNLFGSGYRHQAEQMMDYLLAEIR</sequence>
<dbReference type="Proteomes" id="UP000199345">
    <property type="component" value="Unassembled WGS sequence"/>
</dbReference>
<dbReference type="EMBL" id="FOIA01000006">
    <property type="protein sequence ID" value="SES89559.1"/>
    <property type="molecule type" value="Genomic_DNA"/>
</dbReference>
<comment type="similarity">
    <text evidence="1 2">Belongs to the fructosamine kinase family.</text>
</comment>
<keyword evidence="4" id="KW-1185">Reference proteome</keyword>
<dbReference type="PANTHER" id="PTHR12149">
    <property type="entry name" value="FRUCTOSAMINE 3 KINASE-RELATED PROTEIN"/>
    <property type="match status" value="1"/>
</dbReference>
<dbReference type="Gene3D" id="3.90.1200.10">
    <property type="match status" value="1"/>
</dbReference>
<accession>A0A1I0A794</accession>
<dbReference type="InterPro" id="IPR016477">
    <property type="entry name" value="Fructo-/Ketosamine-3-kinase"/>
</dbReference>
<evidence type="ECO:0000256" key="1">
    <source>
        <dbReference type="ARBA" id="ARBA00009460"/>
    </source>
</evidence>